<keyword evidence="3" id="KW-1185">Reference proteome</keyword>
<feature type="compositionally biased region" description="Polar residues" evidence="1">
    <location>
        <begin position="103"/>
        <end position="116"/>
    </location>
</feature>
<organism evidence="2 3">
    <name type="scientific">Marchantia polymorpha subsp. ruderalis</name>
    <dbReference type="NCBI Taxonomy" id="1480154"/>
    <lineage>
        <taxon>Eukaryota</taxon>
        <taxon>Viridiplantae</taxon>
        <taxon>Streptophyta</taxon>
        <taxon>Embryophyta</taxon>
        <taxon>Marchantiophyta</taxon>
        <taxon>Marchantiopsida</taxon>
        <taxon>Marchantiidae</taxon>
        <taxon>Marchantiales</taxon>
        <taxon>Marchantiaceae</taxon>
        <taxon>Marchantia</taxon>
    </lineage>
</organism>
<evidence type="ECO:0000313" key="2">
    <source>
        <dbReference type="EMBL" id="OAE32198.1"/>
    </source>
</evidence>
<dbReference type="Proteomes" id="UP000077202">
    <property type="component" value="Unassembled WGS sequence"/>
</dbReference>
<dbReference type="EMBL" id="LVLJ01000882">
    <property type="protein sequence ID" value="OAE32198.1"/>
    <property type="molecule type" value="Genomic_DNA"/>
</dbReference>
<accession>A0A176WG26</accession>
<evidence type="ECO:0000256" key="1">
    <source>
        <dbReference type="SAM" id="MobiDB-lite"/>
    </source>
</evidence>
<protein>
    <submittedName>
        <fullName evidence="2">Uncharacterized protein</fullName>
    </submittedName>
</protein>
<proteinExistence type="predicted"/>
<comment type="caution">
    <text evidence="2">The sequence shown here is derived from an EMBL/GenBank/DDBJ whole genome shotgun (WGS) entry which is preliminary data.</text>
</comment>
<evidence type="ECO:0000313" key="3">
    <source>
        <dbReference type="Proteomes" id="UP000077202"/>
    </source>
</evidence>
<reference evidence="2" key="1">
    <citation type="submission" date="2016-03" db="EMBL/GenBank/DDBJ databases">
        <title>Mechanisms controlling the formation of the plant cell surface in tip-growing cells are functionally conserved among land plants.</title>
        <authorList>
            <person name="Honkanen S."/>
            <person name="Jones V.A."/>
            <person name="Morieri G."/>
            <person name="Champion C."/>
            <person name="Hetherington A.J."/>
            <person name="Kelly S."/>
            <person name="Saint-Marcoux D."/>
            <person name="Proust H."/>
            <person name="Prescott H."/>
            <person name="Dolan L."/>
        </authorList>
    </citation>
    <scope>NUCLEOTIDE SEQUENCE [LARGE SCALE GENOMIC DNA]</scope>
    <source>
        <tissue evidence="2">Whole gametophyte</tissue>
    </source>
</reference>
<sequence>MDILAQFIELHQFLCSLLSTVSFTFKFKSINQLLVELDIVLHCTSFGLREMDSSQNKQEMDNTAERTEEAKQHAADTADHTKQSAAEAMAKTKNVGREKSEQAQDAASSMVSTIQDKAQHAWDQTKHVAADATSAAQHKLGGAFEGETDLD</sequence>
<name>A0A176WG26_MARPO</name>
<dbReference type="AlphaFoldDB" id="A0A176WG26"/>
<feature type="region of interest" description="Disordered" evidence="1">
    <location>
        <begin position="51"/>
        <end position="151"/>
    </location>
</feature>
<feature type="compositionally biased region" description="Basic and acidic residues" evidence="1">
    <location>
        <begin position="58"/>
        <end position="82"/>
    </location>
</feature>
<gene>
    <name evidence="2" type="ORF">AXG93_1793s1300</name>
</gene>
<feature type="compositionally biased region" description="Basic and acidic residues" evidence="1">
    <location>
        <begin position="117"/>
        <end position="129"/>
    </location>
</feature>